<evidence type="ECO:0000256" key="1">
    <source>
        <dbReference type="SAM" id="MobiDB-lite"/>
    </source>
</evidence>
<name>A0A0M0ECN2_KOMEU</name>
<gene>
    <name evidence="2" type="ORF">KOEU_37740</name>
</gene>
<sequence>MPMNTNRMPFTVGEHTLRGIDSRSFSPADVAKVFAVEKPTLQPQPLDIGETQKGKPCKS</sequence>
<dbReference type="STRING" id="33995.KOEU_37740"/>
<keyword evidence="3" id="KW-1185">Reference proteome</keyword>
<dbReference type="Proteomes" id="UP000037566">
    <property type="component" value="Unassembled WGS sequence"/>
</dbReference>
<feature type="region of interest" description="Disordered" evidence="1">
    <location>
        <begin position="40"/>
        <end position="59"/>
    </location>
</feature>
<evidence type="ECO:0000313" key="2">
    <source>
        <dbReference type="EMBL" id="KON62726.1"/>
    </source>
</evidence>
<dbReference type="PATRIC" id="fig|33995.3.peg.4177"/>
<proteinExistence type="predicted"/>
<reference evidence="2" key="1">
    <citation type="submission" date="2015-08" db="EMBL/GenBank/DDBJ databases">
        <title>Draft genome sequence of Komagataeibacter europaeus CECT 8546 a cellulose producer strain from vinegar produced by the traditional method.</title>
        <authorList>
            <person name="Poehlein A."/>
            <person name="Valera M.J."/>
            <person name="Haack F.S."/>
            <person name="Mas A."/>
            <person name="Daniel R."/>
            <person name="Streit W.R."/>
            <person name="Mateo E."/>
        </authorList>
    </citation>
    <scope>NUCLEOTIDE SEQUENCE [LARGE SCALE GENOMIC DNA]</scope>
    <source>
        <strain evidence="2">CECT 8546</strain>
    </source>
</reference>
<evidence type="ECO:0000313" key="3">
    <source>
        <dbReference type="Proteomes" id="UP000037566"/>
    </source>
</evidence>
<accession>A0A0M0ECN2</accession>
<dbReference type="EMBL" id="LHUQ01000073">
    <property type="protein sequence ID" value="KON62726.1"/>
    <property type="molecule type" value="Genomic_DNA"/>
</dbReference>
<comment type="caution">
    <text evidence="2">The sequence shown here is derived from an EMBL/GenBank/DDBJ whole genome shotgun (WGS) entry which is preliminary data.</text>
</comment>
<dbReference type="AlphaFoldDB" id="A0A0M0ECN2"/>
<protein>
    <submittedName>
        <fullName evidence="2">Uncharacterized protein</fullName>
    </submittedName>
</protein>
<organism evidence="2 3">
    <name type="scientific">Komagataeibacter europaeus</name>
    <name type="common">Gluconacetobacter europaeus</name>
    <dbReference type="NCBI Taxonomy" id="33995"/>
    <lineage>
        <taxon>Bacteria</taxon>
        <taxon>Pseudomonadati</taxon>
        <taxon>Pseudomonadota</taxon>
        <taxon>Alphaproteobacteria</taxon>
        <taxon>Acetobacterales</taxon>
        <taxon>Acetobacteraceae</taxon>
        <taxon>Komagataeibacter</taxon>
    </lineage>
</organism>